<dbReference type="STRING" id="46677.AWM79_04480"/>
<dbReference type="EMBL" id="CP014135">
    <property type="protein sequence ID" value="AMB84605.1"/>
    <property type="molecule type" value="Genomic_DNA"/>
</dbReference>
<feature type="binding site" evidence="7">
    <location>
        <position position="118"/>
    </location>
    <ligand>
        <name>Mg(2+)</name>
        <dbReference type="ChEBI" id="CHEBI:18420"/>
    </ligand>
</feature>
<accession>A0A0X1SXK8</accession>
<dbReference type="InterPro" id="IPR036704">
    <property type="entry name" value="RraA/RraA-like_sf"/>
</dbReference>
<proteinExistence type="predicted"/>
<dbReference type="GO" id="GO:0032259">
    <property type="term" value="P:methylation"/>
    <property type="evidence" value="ECO:0007669"/>
    <property type="project" value="UniProtKB-KW"/>
</dbReference>
<gene>
    <name evidence="8" type="ORF">AWM79_04480</name>
</gene>
<feature type="binding site" evidence="7">
    <location>
        <begin position="95"/>
        <end position="98"/>
    </location>
    <ligand>
        <name>substrate</name>
    </ligand>
</feature>
<evidence type="ECO:0000256" key="7">
    <source>
        <dbReference type="PIRSR" id="PIRSR605493-1"/>
    </source>
</evidence>
<sequence length="223" mass="22847">MLINEQDVLKRGAAIGASTWSDALDELGVAGTVLDIPRQSGAGLAIGFAVTARALTGQLGDFKKSDFAVGQLIAATSPGKMLMVDMGGARISAMGGLAALGASNQHATGIVIDGGCRDIDEIRATQLWVSSRWVVPTTGKTRVKVLPLGGDIVVGGVCVSQGDLVAGDDTAIVVIPRAHVQAALVIAERIMAIDECVEARIRAGESFGLAAATAGYIPARDNR</sequence>
<evidence type="ECO:0000256" key="2">
    <source>
        <dbReference type="ARBA" id="ARBA00016549"/>
    </source>
</evidence>
<protein>
    <recommendedName>
        <fullName evidence="2">Putative 4-hydroxy-4-methyl-2-oxoglutarate aldolase</fullName>
    </recommendedName>
    <alternativeName>
        <fullName evidence="5">Regulator of ribonuclease activity homolog</fullName>
    </alternativeName>
    <alternativeName>
        <fullName evidence="6">RraA-like protein</fullName>
    </alternativeName>
</protein>
<keyword evidence="4" id="KW-0456">Lyase</keyword>
<dbReference type="GO" id="GO:0046872">
    <property type="term" value="F:metal ion binding"/>
    <property type="evidence" value="ECO:0007669"/>
    <property type="project" value="UniProtKB-KW"/>
</dbReference>
<dbReference type="PANTHER" id="PTHR33254:SF4">
    <property type="entry name" value="4-HYDROXY-4-METHYL-2-OXOGLUTARATE ALDOLASE 3-RELATED"/>
    <property type="match status" value="1"/>
</dbReference>
<comment type="cofactor">
    <cofactor evidence="1">
        <name>a divalent metal cation</name>
        <dbReference type="ChEBI" id="CHEBI:60240"/>
    </cofactor>
</comment>
<keyword evidence="3 7" id="KW-0479">Metal-binding</keyword>
<name>A0A0X1SXK8_PSEAA</name>
<dbReference type="PANTHER" id="PTHR33254">
    <property type="entry name" value="4-HYDROXY-4-METHYL-2-OXOGLUTARATE ALDOLASE 3-RELATED"/>
    <property type="match status" value="1"/>
</dbReference>
<keyword evidence="8" id="KW-0489">Methyltransferase</keyword>
<reference evidence="8 9" key="1">
    <citation type="submission" date="2016-01" db="EMBL/GenBank/DDBJ databases">
        <authorList>
            <person name="McClelland M."/>
            <person name="Jain A."/>
            <person name="Saraogi P."/>
            <person name="Mendelson R."/>
            <person name="Westerman R."/>
            <person name="SanMiguel P."/>
            <person name="Csonka L."/>
        </authorList>
    </citation>
    <scope>NUCLEOTIDE SEQUENCE [LARGE SCALE GENOMIC DNA]</scope>
    <source>
        <strain evidence="8 9">NCPPB 2472</strain>
    </source>
</reference>
<keyword evidence="9" id="KW-1185">Reference proteome</keyword>
<evidence type="ECO:0000256" key="4">
    <source>
        <dbReference type="ARBA" id="ARBA00023239"/>
    </source>
</evidence>
<evidence type="ECO:0000313" key="9">
    <source>
        <dbReference type="Proteomes" id="UP000063229"/>
    </source>
</evidence>
<evidence type="ECO:0000256" key="6">
    <source>
        <dbReference type="ARBA" id="ARBA00030169"/>
    </source>
</evidence>
<dbReference type="RefSeq" id="WP_060782242.1">
    <property type="nucleotide sequence ID" value="NZ_CP014135.1"/>
</dbReference>
<evidence type="ECO:0000256" key="3">
    <source>
        <dbReference type="ARBA" id="ARBA00022723"/>
    </source>
</evidence>
<dbReference type="Proteomes" id="UP000063229">
    <property type="component" value="Chromosome"/>
</dbReference>
<feature type="binding site" evidence="7">
    <location>
        <position position="117"/>
    </location>
    <ligand>
        <name>substrate</name>
    </ligand>
</feature>
<dbReference type="CDD" id="cd16841">
    <property type="entry name" value="RraA_family"/>
    <property type="match status" value="1"/>
</dbReference>
<organism evidence="8 9">
    <name type="scientific">Pseudomonas agarici</name>
    <dbReference type="NCBI Taxonomy" id="46677"/>
    <lineage>
        <taxon>Bacteria</taxon>
        <taxon>Pseudomonadati</taxon>
        <taxon>Pseudomonadota</taxon>
        <taxon>Gammaproteobacteria</taxon>
        <taxon>Pseudomonadales</taxon>
        <taxon>Pseudomonadaceae</taxon>
        <taxon>Pseudomonas</taxon>
    </lineage>
</organism>
<dbReference type="KEGG" id="pagb:AWM79_04480"/>
<dbReference type="Pfam" id="PF03737">
    <property type="entry name" value="RraA-like"/>
    <property type="match status" value="1"/>
</dbReference>
<dbReference type="AlphaFoldDB" id="A0A0X1SXK8"/>
<evidence type="ECO:0000256" key="5">
    <source>
        <dbReference type="ARBA" id="ARBA00029596"/>
    </source>
</evidence>
<comment type="cofactor">
    <cofactor evidence="7">
        <name>Mg(2+)</name>
        <dbReference type="ChEBI" id="CHEBI:18420"/>
    </cofactor>
</comment>
<evidence type="ECO:0000256" key="1">
    <source>
        <dbReference type="ARBA" id="ARBA00001968"/>
    </source>
</evidence>
<keyword evidence="8" id="KW-0808">Transferase</keyword>
<dbReference type="GO" id="GO:0016829">
    <property type="term" value="F:lyase activity"/>
    <property type="evidence" value="ECO:0007669"/>
    <property type="project" value="UniProtKB-KW"/>
</dbReference>
<dbReference type="Gene3D" id="3.50.30.40">
    <property type="entry name" value="Ribonuclease E inhibitor RraA/RraA-like"/>
    <property type="match status" value="1"/>
</dbReference>
<dbReference type="GO" id="GO:0008168">
    <property type="term" value="F:methyltransferase activity"/>
    <property type="evidence" value="ECO:0007669"/>
    <property type="project" value="UniProtKB-KW"/>
</dbReference>
<dbReference type="SUPFAM" id="SSF89562">
    <property type="entry name" value="RraA-like"/>
    <property type="match status" value="1"/>
</dbReference>
<dbReference type="InterPro" id="IPR005493">
    <property type="entry name" value="RraA/RraA-like"/>
</dbReference>
<evidence type="ECO:0000313" key="8">
    <source>
        <dbReference type="EMBL" id="AMB84605.1"/>
    </source>
</evidence>
<keyword evidence="7" id="KW-0460">Magnesium</keyword>